<feature type="compositionally biased region" description="Basic and acidic residues" evidence="1">
    <location>
        <begin position="7"/>
        <end position="34"/>
    </location>
</feature>
<proteinExistence type="predicted"/>
<feature type="compositionally biased region" description="Basic residues" evidence="1">
    <location>
        <begin position="216"/>
        <end position="232"/>
    </location>
</feature>
<keyword evidence="3" id="KW-1185">Reference proteome</keyword>
<evidence type="ECO:0000313" key="3">
    <source>
        <dbReference type="Proteomes" id="UP000823775"/>
    </source>
</evidence>
<accession>A0ABS8UPG6</accession>
<dbReference type="EMBL" id="JACEIK010002334">
    <property type="protein sequence ID" value="MCD9560530.1"/>
    <property type="molecule type" value="Genomic_DNA"/>
</dbReference>
<evidence type="ECO:0000313" key="2">
    <source>
        <dbReference type="EMBL" id="MCD9560530.1"/>
    </source>
</evidence>
<feature type="compositionally biased region" description="Basic residues" evidence="1">
    <location>
        <begin position="35"/>
        <end position="45"/>
    </location>
</feature>
<comment type="caution">
    <text evidence="2">The sequence shown here is derived from an EMBL/GenBank/DDBJ whole genome shotgun (WGS) entry which is preliminary data.</text>
</comment>
<name>A0ABS8UPG6_DATST</name>
<organism evidence="2 3">
    <name type="scientific">Datura stramonium</name>
    <name type="common">Jimsonweed</name>
    <name type="synonym">Common thornapple</name>
    <dbReference type="NCBI Taxonomy" id="4076"/>
    <lineage>
        <taxon>Eukaryota</taxon>
        <taxon>Viridiplantae</taxon>
        <taxon>Streptophyta</taxon>
        <taxon>Embryophyta</taxon>
        <taxon>Tracheophyta</taxon>
        <taxon>Spermatophyta</taxon>
        <taxon>Magnoliopsida</taxon>
        <taxon>eudicotyledons</taxon>
        <taxon>Gunneridae</taxon>
        <taxon>Pentapetalae</taxon>
        <taxon>asterids</taxon>
        <taxon>lamiids</taxon>
        <taxon>Solanales</taxon>
        <taxon>Solanaceae</taxon>
        <taxon>Solanoideae</taxon>
        <taxon>Datureae</taxon>
        <taxon>Datura</taxon>
    </lineage>
</organism>
<feature type="region of interest" description="Disordered" evidence="1">
    <location>
        <begin position="187"/>
        <end position="255"/>
    </location>
</feature>
<evidence type="ECO:0000256" key="1">
    <source>
        <dbReference type="SAM" id="MobiDB-lite"/>
    </source>
</evidence>
<feature type="region of interest" description="Disordered" evidence="1">
    <location>
        <begin position="1"/>
        <end position="45"/>
    </location>
</feature>
<sequence>MITNLANKEEKLKDQEENKEEQRGKQKLPKDKDKVKNKKKKPPKKKDKVLFKYVIAHLVNIKRRGISHINSLQFKVVENNHMNPMNNEKGIGKDDGNNKKAQFDDMISSKEVIENTPQDLVIHQTKIHTKSQKYVNNTNLSSCIDSDLKIQSCIQLEVALNFKQLINKELSILEFIEIEDTNSMKSRIDNLGNEETNSNEKIGEEGRSDKKENNQRKRGSSRQRKKKNKNKGRNIAPYKKEDNTQNFLNSLQKEG</sequence>
<reference evidence="2 3" key="1">
    <citation type="journal article" date="2021" name="BMC Genomics">
        <title>Datura genome reveals duplications of psychoactive alkaloid biosynthetic genes and high mutation rate following tissue culture.</title>
        <authorList>
            <person name="Rajewski A."/>
            <person name="Carter-House D."/>
            <person name="Stajich J."/>
            <person name="Litt A."/>
        </authorList>
    </citation>
    <scope>NUCLEOTIDE SEQUENCE [LARGE SCALE GENOMIC DNA]</scope>
    <source>
        <strain evidence="2">AR-01</strain>
    </source>
</reference>
<feature type="compositionally biased region" description="Basic and acidic residues" evidence="1">
    <location>
        <begin position="201"/>
        <end position="215"/>
    </location>
</feature>
<protein>
    <submittedName>
        <fullName evidence="2">Uncharacterized protein</fullName>
    </submittedName>
</protein>
<feature type="compositionally biased region" description="Polar residues" evidence="1">
    <location>
        <begin position="244"/>
        <end position="255"/>
    </location>
</feature>
<dbReference type="Proteomes" id="UP000823775">
    <property type="component" value="Unassembled WGS sequence"/>
</dbReference>
<gene>
    <name evidence="2" type="ORF">HAX54_019227</name>
</gene>